<reference evidence="8 9" key="1">
    <citation type="submission" date="2016-06" db="EMBL/GenBank/DDBJ databases">
        <title>Acetobacter pasteurianus NBRC 3278 whole genome sequencing project.</title>
        <authorList>
            <person name="Matsutani M."/>
            <person name="Shiwa Y."/>
            <person name="Okamoto-Kainuma A."/>
            <person name="Ishikawa M."/>
            <person name="Koizumi Y."/>
            <person name="Yoshikawa H."/>
            <person name="Yakushi T."/>
            <person name="Matsushita K."/>
        </authorList>
    </citation>
    <scope>NUCLEOTIDE SEQUENCE [LARGE SCALE GENOMIC DNA]</scope>
    <source>
        <strain evidence="8 9">NBRC 3278</strain>
    </source>
</reference>
<dbReference type="EC" id="2.1.1.37" evidence="1"/>
<dbReference type="PROSITE" id="PS00095">
    <property type="entry name" value="C5_MTASE_2"/>
    <property type="match status" value="1"/>
</dbReference>
<dbReference type="InterPro" id="IPR029063">
    <property type="entry name" value="SAM-dependent_MTases_sf"/>
</dbReference>
<evidence type="ECO:0000256" key="3">
    <source>
        <dbReference type="ARBA" id="ARBA00022679"/>
    </source>
</evidence>
<organism evidence="8 9">
    <name type="scientific">Acetobacter pasteurianus NBRC 3278</name>
    <dbReference type="NCBI Taxonomy" id="1226660"/>
    <lineage>
        <taxon>Bacteria</taxon>
        <taxon>Pseudomonadati</taxon>
        <taxon>Pseudomonadota</taxon>
        <taxon>Alphaproteobacteria</taxon>
        <taxon>Acetobacterales</taxon>
        <taxon>Acetobacteraceae</taxon>
        <taxon>Acetobacter</taxon>
    </lineage>
</organism>
<dbReference type="PROSITE" id="PS51679">
    <property type="entry name" value="SAM_MT_C5"/>
    <property type="match status" value="1"/>
</dbReference>
<name>A0A401X6U6_ACEPA</name>
<evidence type="ECO:0000256" key="6">
    <source>
        <dbReference type="ARBA" id="ARBA00047422"/>
    </source>
</evidence>
<dbReference type="GO" id="GO:0032259">
    <property type="term" value="P:methylation"/>
    <property type="evidence" value="ECO:0007669"/>
    <property type="project" value="UniProtKB-KW"/>
</dbReference>
<dbReference type="InterPro" id="IPR001525">
    <property type="entry name" value="C5_MeTfrase"/>
</dbReference>
<keyword evidence="5" id="KW-0680">Restriction system</keyword>
<keyword evidence="4 7" id="KW-0949">S-adenosyl-L-methionine</keyword>
<comment type="caution">
    <text evidence="7">Lacks conserved residue(s) required for the propagation of feature annotation.</text>
</comment>
<dbReference type="GO" id="GO:0003677">
    <property type="term" value="F:DNA binding"/>
    <property type="evidence" value="ECO:0007669"/>
    <property type="project" value="TreeGrafter"/>
</dbReference>
<dbReference type="GO" id="GO:0009307">
    <property type="term" value="P:DNA restriction-modification system"/>
    <property type="evidence" value="ECO:0007669"/>
    <property type="project" value="UniProtKB-KW"/>
</dbReference>
<proteinExistence type="inferred from homology"/>
<dbReference type="InterPro" id="IPR050390">
    <property type="entry name" value="C5-Methyltransferase"/>
</dbReference>
<keyword evidence="2 7" id="KW-0489">Methyltransferase</keyword>
<evidence type="ECO:0000313" key="9">
    <source>
        <dbReference type="Proteomes" id="UP000287385"/>
    </source>
</evidence>
<accession>A0A401X6U6</accession>
<evidence type="ECO:0000256" key="4">
    <source>
        <dbReference type="ARBA" id="ARBA00022691"/>
    </source>
</evidence>
<dbReference type="PANTHER" id="PTHR10629">
    <property type="entry name" value="CYTOSINE-SPECIFIC METHYLTRANSFERASE"/>
    <property type="match status" value="1"/>
</dbReference>
<dbReference type="GO" id="GO:0044027">
    <property type="term" value="P:negative regulation of gene expression via chromosomal CpG island methylation"/>
    <property type="evidence" value="ECO:0007669"/>
    <property type="project" value="TreeGrafter"/>
</dbReference>
<dbReference type="SUPFAM" id="SSF53335">
    <property type="entry name" value="S-adenosyl-L-methionine-dependent methyltransferases"/>
    <property type="match status" value="1"/>
</dbReference>
<comment type="similarity">
    <text evidence="7">Belongs to the class I-like SAM-binding methyltransferase superfamily. C5-methyltransferase family.</text>
</comment>
<dbReference type="Pfam" id="PF00145">
    <property type="entry name" value="DNA_methylase"/>
    <property type="match status" value="1"/>
</dbReference>
<keyword evidence="9" id="KW-1185">Reference proteome</keyword>
<sequence length="237" mass="26755">MHVIEILQNAGYGVSFNLYNSANYGVPQCRERVIIICSRDGCALPHLMPTHSAISSFGLPPWRTLKDALKDMDNSQCDHAEFPQSRLRFYRLLSAGQNWKNLPPKLQKMALGKAYESGGGKTGFLRRLSWDKPSCTLVTSPTMPATDICHPEENRPLSVQEYARVQQFPDDWKFCGSIKERYKQIGNAVPVGLGEAVGKVILNHINGKRLSPPSDFPFSRYKNTDHLSWLETKSMRD</sequence>
<dbReference type="AlphaFoldDB" id="A0A401X6U6"/>
<keyword evidence="3 7" id="KW-0808">Transferase</keyword>
<evidence type="ECO:0000256" key="7">
    <source>
        <dbReference type="PROSITE-ProRule" id="PRU01016"/>
    </source>
</evidence>
<dbReference type="PANTHER" id="PTHR10629:SF52">
    <property type="entry name" value="DNA (CYTOSINE-5)-METHYLTRANSFERASE 1"/>
    <property type="match status" value="1"/>
</dbReference>
<protein>
    <recommendedName>
        <fullName evidence="1">DNA (cytosine-5-)-methyltransferase</fullName>
        <ecNumber evidence="1">2.1.1.37</ecNumber>
    </recommendedName>
</protein>
<dbReference type="GO" id="GO:0003886">
    <property type="term" value="F:DNA (cytosine-5-)-methyltransferase activity"/>
    <property type="evidence" value="ECO:0007669"/>
    <property type="project" value="UniProtKB-EC"/>
</dbReference>
<dbReference type="Proteomes" id="UP000287385">
    <property type="component" value="Unassembled WGS sequence"/>
</dbReference>
<dbReference type="InterPro" id="IPR031303">
    <property type="entry name" value="C5_meth_CS"/>
</dbReference>
<dbReference type="Gene3D" id="3.40.50.150">
    <property type="entry name" value="Vaccinia Virus protein VP39"/>
    <property type="match status" value="1"/>
</dbReference>
<comment type="caution">
    <text evidence="8">The sequence shown here is derived from an EMBL/GenBank/DDBJ whole genome shotgun (WGS) entry which is preliminary data.</text>
</comment>
<evidence type="ECO:0000256" key="1">
    <source>
        <dbReference type="ARBA" id="ARBA00011975"/>
    </source>
</evidence>
<evidence type="ECO:0000256" key="2">
    <source>
        <dbReference type="ARBA" id="ARBA00022603"/>
    </source>
</evidence>
<comment type="catalytic activity">
    <reaction evidence="6">
        <text>a 2'-deoxycytidine in DNA + S-adenosyl-L-methionine = a 5-methyl-2'-deoxycytidine in DNA + S-adenosyl-L-homocysteine + H(+)</text>
        <dbReference type="Rhea" id="RHEA:13681"/>
        <dbReference type="Rhea" id="RHEA-COMP:11369"/>
        <dbReference type="Rhea" id="RHEA-COMP:11370"/>
        <dbReference type="ChEBI" id="CHEBI:15378"/>
        <dbReference type="ChEBI" id="CHEBI:57856"/>
        <dbReference type="ChEBI" id="CHEBI:59789"/>
        <dbReference type="ChEBI" id="CHEBI:85452"/>
        <dbReference type="ChEBI" id="CHEBI:85454"/>
        <dbReference type="EC" id="2.1.1.37"/>
    </reaction>
</comment>
<dbReference type="EMBL" id="BDEV01000113">
    <property type="protein sequence ID" value="GCD63600.1"/>
    <property type="molecule type" value="Genomic_DNA"/>
</dbReference>
<evidence type="ECO:0000313" key="8">
    <source>
        <dbReference type="EMBL" id="GCD63600.1"/>
    </source>
</evidence>
<evidence type="ECO:0000256" key="5">
    <source>
        <dbReference type="ARBA" id="ARBA00022747"/>
    </source>
</evidence>
<dbReference type="Gene3D" id="3.90.120.10">
    <property type="entry name" value="DNA Methylase, subunit A, domain 2"/>
    <property type="match status" value="1"/>
</dbReference>
<gene>
    <name evidence="8" type="ORF">NBRC3278_2693</name>
</gene>